<proteinExistence type="predicted"/>
<organism evidence="1 2">
    <name type="scientific">Racocetra persica</name>
    <dbReference type="NCBI Taxonomy" id="160502"/>
    <lineage>
        <taxon>Eukaryota</taxon>
        <taxon>Fungi</taxon>
        <taxon>Fungi incertae sedis</taxon>
        <taxon>Mucoromycota</taxon>
        <taxon>Glomeromycotina</taxon>
        <taxon>Glomeromycetes</taxon>
        <taxon>Diversisporales</taxon>
        <taxon>Gigasporaceae</taxon>
        <taxon>Racocetra</taxon>
    </lineage>
</organism>
<keyword evidence="2" id="KW-1185">Reference proteome</keyword>
<accession>A0ACA9RX53</accession>
<gene>
    <name evidence="1" type="ORF">RPERSI_LOCUS24317</name>
</gene>
<protein>
    <submittedName>
        <fullName evidence="1">27324_t:CDS:1</fullName>
    </submittedName>
</protein>
<reference evidence="1" key="1">
    <citation type="submission" date="2021-06" db="EMBL/GenBank/DDBJ databases">
        <authorList>
            <person name="Kallberg Y."/>
            <person name="Tangrot J."/>
            <person name="Rosling A."/>
        </authorList>
    </citation>
    <scope>NUCLEOTIDE SEQUENCE</scope>
    <source>
        <strain evidence="1">MA461A</strain>
    </source>
</reference>
<dbReference type="EMBL" id="CAJVQC010077753">
    <property type="protein sequence ID" value="CAG8815819.1"/>
    <property type="molecule type" value="Genomic_DNA"/>
</dbReference>
<dbReference type="Proteomes" id="UP000789920">
    <property type="component" value="Unassembled WGS sequence"/>
</dbReference>
<name>A0ACA9RX53_9GLOM</name>
<feature type="non-terminal residue" evidence="1">
    <location>
        <position position="45"/>
    </location>
</feature>
<evidence type="ECO:0000313" key="2">
    <source>
        <dbReference type="Proteomes" id="UP000789920"/>
    </source>
</evidence>
<comment type="caution">
    <text evidence="1">The sequence shown here is derived from an EMBL/GenBank/DDBJ whole genome shotgun (WGS) entry which is preliminary data.</text>
</comment>
<feature type="non-terminal residue" evidence="1">
    <location>
        <position position="1"/>
    </location>
</feature>
<evidence type="ECO:0000313" key="1">
    <source>
        <dbReference type="EMBL" id="CAG8815819.1"/>
    </source>
</evidence>
<sequence>AQVIGFTLLMRHDYIIRHETAQIFIYKERIKTVFDNLAAQLKKNN</sequence>